<dbReference type="Gene3D" id="2.70.98.30">
    <property type="entry name" value="Golgi alpha-mannosidase II, domain 4"/>
    <property type="match status" value="1"/>
</dbReference>
<dbReference type="InterPro" id="IPR015341">
    <property type="entry name" value="Glyco_hydro_38_cen"/>
</dbReference>
<dbReference type="InterPro" id="IPR000602">
    <property type="entry name" value="Glyco_hydro_38_N"/>
</dbReference>
<dbReference type="Gene3D" id="2.60.40.1180">
    <property type="entry name" value="Golgi alpha-mannosidase II"/>
    <property type="match status" value="1"/>
</dbReference>
<dbReference type="Gene3D" id="2.60.40.1360">
    <property type="match status" value="1"/>
</dbReference>
<dbReference type="InterPro" id="IPR011682">
    <property type="entry name" value="Glyco_hydro_38_C"/>
</dbReference>
<keyword evidence="2 7" id="KW-0479">Metal-binding</keyword>
<dbReference type="Gene3D" id="3.20.110.10">
    <property type="entry name" value="Glycoside hydrolase 38, N terminal domain"/>
    <property type="match status" value="2"/>
</dbReference>
<keyword evidence="5" id="KW-1015">Disulfide bond</keyword>
<evidence type="ECO:0000259" key="9">
    <source>
        <dbReference type="SMART" id="SM00872"/>
    </source>
</evidence>
<dbReference type="Pfam" id="PF01074">
    <property type="entry name" value="Glyco_hydro_38N"/>
    <property type="match status" value="1"/>
</dbReference>
<dbReference type="InterPro" id="IPR011330">
    <property type="entry name" value="Glyco_hydro/deAcase_b/a-brl"/>
</dbReference>
<dbReference type="GO" id="GO:0006013">
    <property type="term" value="P:mannose metabolic process"/>
    <property type="evidence" value="ECO:0007669"/>
    <property type="project" value="InterPro"/>
</dbReference>
<dbReference type="InterPro" id="IPR028995">
    <property type="entry name" value="Glyco_hydro_57/38_cen_sf"/>
</dbReference>
<organism evidence="10 11">
    <name type="scientific">Pycnococcus provasolii</name>
    <dbReference type="NCBI Taxonomy" id="41880"/>
    <lineage>
        <taxon>Eukaryota</taxon>
        <taxon>Viridiplantae</taxon>
        <taxon>Chlorophyta</taxon>
        <taxon>Pseudoscourfieldiophyceae</taxon>
        <taxon>Pseudoscourfieldiales</taxon>
        <taxon>Pycnococcaceae</taxon>
        <taxon>Pycnococcus</taxon>
    </lineage>
</organism>
<name>A0A830HCW1_9CHLO</name>
<evidence type="ECO:0000256" key="2">
    <source>
        <dbReference type="ARBA" id="ARBA00022723"/>
    </source>
</evidence>
<dbReference type="GO" id="GO:0005764">
    <property type="term" value="C:lysosome"/>
    <property type="evidence" value="ECO:0007669"/>
    <property type="project" value="TreeGrafter"/>
</dbReference>
<feature type="signal peptide" evidence="7">
    <location>
        <begin position="1"/>
        <end position="25"/>
    </location>
</feature>
<dbReference type="FunFam" id="1.20.1270.50:FF:000003">
    <property type="entry name" value="Alpha-mannosidase"/>
    <property type="match status" value="1"/>
</dbReference>
<keyword evidence="4 7" id="KW-0862">Zinc</keyword>
<dbReference type="AlphaFoldDB" id="A0A830HCW1"/>
<feature type="region of interest" description="Disordered" evidence="8">
    <location>
        <begin position="1100"/>
        <end position="1119"/>
    </location>
</feature>
<dbReference type="Pfam" id="PF07748">
    <property type="entry name" value="Glyco_hydro_38C"/>
    <property type="match status" value="1"/>
</dbReference>
<sequence>MSSSTMAVTARLLLLLLSALAHVSASTLNVHVVPHTHDDVGWLKTVDQYYKGLRNDIQNCRVELILDTVVRELSLDANKTFVYVEMAFFTMWWRDQSDATKQLVKQLVQNKQLAFANGGYCMHDEAAPDYVAMLDQTAVGHRFLRQEFDYTPSVGWQVDPFGHSHTQATLLTRGVGFDAWYFGREDYGDLLRRKLAQELEFGWFRGQPSTEQDPGLAGLMESGNYGPPPGFDWDPTRSASDFIQDDPWLEDYNLDGVVDDFVAKAHAIATLYRGKSDATCRLCGTCGGDDANQPPRWCTRLPDSAPATKTHASNVMIKMGSDFNYANAYGYFKEMDKLIHHVNERYGDQVNVFYSTPDRYTAARHAESLTWPCLGSDKPNDLFPYEHRGNSYWTGYFTSRPALKFYVYEMQRLMYSARILEVATRATMSWNVQKLNAGLPTARLALALGLVQHHDGVSGTEKQHVADDYARQLAKGYDGTMAFVAEHVPQLHGTVPSALKFAPCAFANASICTASESLRGGADTKRVVALYFNADTTERKEYVRVPVAETAGLVVRELDANYQPKGDPIESQVVPLNDAQRRFRARYLYSATSGKASAATTTNGAVAQLVFAISVQPRSTAAYSIEIDKMATTNARARPSTVFSTSAVMNQRVAVRPTALGEDLRAPGRSSKEQHSSGTAVVLESGVPAAVSTQDGDVPFKVSIALYNSSSGNAPFVDDSDNQWPIGRAGSTLPVPGLDQYPGPNSGAYIFRPNSSDPVRLHPSSTNAVVTAGPIVSEVYMSFDATLSATLRVYPDSDEVEVNYHVGPLMEEGSADAKFAGSEPSITYDTAGAVKSEGRMITDSNGYRAMPRERGTKPGYEPISEPAAGNYYPITAFASIASDTTALGVAVDRPCGAASLTDGAVEVMVHRRLQFDDSLGVGEALAEDECLPEEAGGDLVCRGLMVSGTHRVVLGSADGMPAAMRAAQRHNRHPPVALFAADTGSLDSEKASTSSTSSLAAHSERAEPAVPPLAYVASVELLEAPVVLRKRSSGGQIHALVRVSHMFGPGEDATHMTPVSVDLSNAVGYGQVTDMVEVTLSGNQALAEYDAKKLVWDTSCHSSSSGGDRQAIRHDDKGTEVELHPGDIRAFEVTIEVSDNIEALR</sequence>
<dbReference type="GO" id="GO:0046872">
    <property type="term" value="F:metal ion binding"/>
    <property type="evidence" value="ECO:0007669"/>
    <property type="project" value="UniProtKB-KW"/>
</dbReference>
<feature type="chain" id="PRO_5033106545" description="Alpha-mannosidase" evidence="7">
    <location>
        <begin position="26"/>
        <end position="1145"/>
    </location>
</feature>
<evidence type="ECO:0000256" key="5">
    <source>
        <dbReference type="ARBA" id="ARBA00023157"/>
    </source>
</evidence>
<accession>A0A830HCW1</accession>
<dbReference type="InterPro" id="IPR013780">
    <property type="entry name" value="Glyco_hydro_b"/>
</dbReference>
<comment type="caution">
    <text evidence="10">The sequence shown here is derived from an EMBL/GenBank/DDBJ whole genome shotgun (WGS) entry which is preliminary data.</text>
</comment>
<keyword evidence="11" id="KW-1185">Reference proteome</keyword>
<reference evidence="10" key="1">
    <citation type="submission" date="2020-10" db="EMBL/GenBank/DDBJ databases">
        <title>Unveiling of a novel bifunctional photoreceptor, Dualchrome1, isolated from a cosmopolitan green alga.</title>
        <authorList>
            <person name="Suzuki S."/>
            <person name="Kawachi M."/>
        </authorList>
    </citation>
    <scope>NUCLEOTIDE SEQUENCE</scope>
    <source>
        <strain evidence="10">NIES 2893</strain>
    </source>
</reference>
<dbReference type="InterPro" id="IPR037094">
    <property type="entry name" value="Glyco_hydro_38_cen_sf"/>
</dbReference>
<evidence type="ECO:0000256" key="1">
    <source>
        <dbReference type="ARBA" id="ARBA00009792"/>
    </source>
</evidence>
<dbReference type="Pfam" id="PF09261">
    <property type="entry name" value="Alpha-mann_mid"/>
    <property type="match status" value="1"/>
</dbReference>
<feature type="domain" description="Glycoside hydrolase family 38 central" evidence="9">
    <location>
        <begin position="391"/>
        <end position="473"/>
    </location>
</feature>
<feature type="region of interest" description="Disordered" evidence="8">
    <location>
        <begin position="659"/>
        <end position="678"/>
    </location>
</feature>
<keyword evidence="3 7" id="KW-0378">Hydrolase</keyword>
<comment type="similarity">
    <text evidence="1 7">Belongs to the glycosyl hydrolase 38 family.</text>
</comment>
<dbReference type="InterPro" id="IPR011013">
    <property type="entry name" value="Gal_mutarotase_sf_dom"/>
</dbReference>
<feature type="compositionally biased region" description="Basic and acidic residues" evidence="8">
    <location>
        <begin position="1110"/>
        <end position="1119"/>
    </location>
</feature>
<evidence type="ECO:0000256" key="4">
    <source>
        <dbReference type="ARBA" id="ARBA00022833"/>
    </source>
</evidence>
<evidence type="ECO:0000256" key="6">
    <source>
        <dbReference type="ARBA" id="ARBA00023295"/>
    </source>
</evidence>
<dbReference type="CDD" id="cd10810">
    <property type="entry name" value="GH38N_AMII_LAM_like"/>
    <property type="match status" value="1"/>
</dbReference>
<evidence type="ECO:0000256" key="8">
    <source>
        <dbReference type="SAM" id="MobiDB-lite"/>
    </source>
</evidence>
<dbReference type="GO" id="GO:0030246">
    <property type="term" value="F:carbohydrate binding"/>
    <property type="evidence" value="ECO:0007669"/>
    <property type="project" value="InterPro"/>
</dbReference>
<evidence type="ECO:0000256" key="7">
    <source>
        <dbReference type="RuleBase" id="RU361199"/>
    </source>
</evidence>
<dbReference type="OrthoDB" id="2016903at2759"/>
<feature type="compositionally biased region" description="Basic and acidic residues" evidence="8">
    <location>
        <begin position="662"/>
        <end position="675"/>
    </location>
</feature>
<dbReference type="SMART" id="SM00872">
    <property type="entry name" value="Alpha-mann_mid"/>
    <property type="match status" value="1"/>
</dbReference>
<comment type="cofactor">
    <cofactor evidence="7">
        <name>Zn(2+)</name>
        <dbReference type="ChEBI" id="CHEBI:29105"/>
    </cofactor>
    <text evidence="7">Binds 1 zinc ion per subunit.</text>
</comment>
<proteinExistence type="inferred from homology"/>
<evidence type="ECO:0000313" key="11">
    <source>
        <dbReference type="Proteomes" id="UP000660262"/>
    </source>
</evidence>
<dbReference type="GO" id="GO:0004559">
    <property type="term" value="F:alpha-mannosidase activity"/>
    <property type="evidence" value="ECO:0007669"/>
    <property type="project" value="InterPro"/>
</dbReference>
<evidence type="ECO:0000256" key="3">
    <source>
        <dbReference type="ARBA" id="ARBA00022801"/>
    </source>
</evidence>
<keyword evidence="7" id="KW-0732">Signal</keyword>
<feature type="compositionally biased region" description="Low complexity" evidence="8">
    <location>
        <begin position="991"/>
        <end position="1001"/>
    </location>
</feature>
<keyword evidence="6 7" id="KW-0326">Glycosidase</keyword>
<dbReference type="EC" id="3.2.1.-" evidence="7"/>
<dbReference type="SUPFAM" id="SSF88713">
    <property type="entry name" value="Glycoside hydrolase/deacetylase"/>
    <property type="match status" value="2"/>
</dbReference>
<gene>
    <name evidence="10" type="ORF">PPROV_000361700</name>
</gene>
<dbReference type="EMBL" id="BNJQ01000008">
    <property type="protein sequence ID" value="GHP04865.1"/>
    <property type="molecule type" value="Genomic_DNA"/>
</dbReference>
<dbReference type="PANTHER" id="PTHR11607">
    <property type="entry name" value="ALPHA-MANNOSIDASE"/>
    <property type="match status" value="1"/>
</dbReference>
<dbReference type="SUPFAM" id="SSF74650">
    <property type="entry name" value="Galactose mutarotase-like"/>
    <property type="match status" value="1"/>
</dbReference>
<dbReference type="Gene3D" id="1.20.1270.50">
    <property type="entry name" value="Glycoside hydrolase family 38, central domain"/>
    <property type="match status" value="2"/>
</dbReference>
<dbReference type="InterPro" id="IPR050843">
    <property type="entry name" value="Glycosyl_Hydrlase_38"/>
</dbReference>
<dbReference type="FunFam" id="1.20.1270.50:FF:000002">
    <property type="entry name" value="Alpha-mannosidase"/>
    <property type="match status" value="1"/>
</dbReference>
<dbReference type="PANTHER" id="PTHR11607:SF3">
    <property type="entry name" value="LYSOSOMAL ALPHA-MANNOSIDASE"/>
    <property type="match status" value="1"/>
</dbReference>
<dbReference type="Proteomes" id="UP000660262">
    <property type="component" value="Unassembled WGS sequence"/>
</dbReference>
<dbReference type="InterPro" id="IPR027291">
    <property type="entry name" value="Glyco_hydro_38_N_sf"/>
</dbReference>
<protein>
    <recommendedName>
        <fullName evidence="7">Alpha-mannosidase</fullName>
        <ecNumber evidence="7">3.2.1.-</ecNumber>
    </recommendedName>
</protein>
<feature type="region of interest" description="Disordered" evidence="8">
    <location>
        <begin position="984"/>
        <end position="1004"/>
    </location>
</feature>
<evidence type="ECO:0000313" key="10">
    <source>
        <dbReference type="EMBL" id="GHP04865.1"/>
    </source>
</evidence>
<dbReference type="SUPFAM" id="SSF88688">
    <property type="entry name" value="Families 57/38 glycoside transferase middle domain"/>
    <property type="match status" value="1"/>
</dbReference>